<accession>A0A1Z4V8P7</accession>
<proteinExistence type="predicted"/>
<evidence type="ECO:0000313" key="1">
    <source>
        <dbReference type="EMBL" id="BAZ87907.1"/>
    </source>
</evidence>
<organism evidence="1 2">
    <name type="scientific">Dolichospermum compactum NIES-806</name>
    <dbReference type="NCBI Taxonomy" id="1973481"/>
    <lineage>
        <taxon>Bacteria</taxon>
        <taxon>Bacillati</taxon>
        <taxon>Cyanobacteriota</taxon>
        <taxon>Cyanophyceae</taxon>
        <taxon>Nostocales</taxon>
        <taxon>Aphanizomenonaceae</taxon>
        <taxon>Dolichospermum</taxon>
        <taxon>Dolichospermum compactum</taxon>
    </lineage>
</organism>
<dbReference type="Proteomes" id="UP000218702">
    <property type="component" value="Chromosome"/>
</dbReference>
<protein>
    <submittedName>
        <fullName evidence="1">Uncharacterized protein</fullName>
    </submittedName>
</protein>
<sequence>MTFKEQLVIEIESMTEEEIAEVLIMVKNMKIKKAKTPQRQGSGKSLLRHVGKWQGDDLKVCLQAVYDSRGLAEF</sequence>
<dbReference type="EMBL" id="AP018316">
    <property type="protein sequence ID" value="BAZ87907.1"/>
    <property type="molecule type" value="Genomic_DNA"/>
</dbReference>
<gene>
    <name evidence="1" type="ORF">NIES806_41390</name>
</gene>
<keyword evidence="2" id="KW-1185">Reference proteome</keyword>
<dbReference type="OrthoDB" id="532875at2"/>
<dbReference type="AlphaFoldDB" id="A0A1Z4V8P7"/>
<dbReference type="KEGG" id="dcm:NIES806_41390"/>
<reference evidence="1 2" key="1">
    <citation type="submission" date="2017-06" db="EMBL/GenBank/DDBJ databases">
        <title>Genome sequencing of cyanobaciteial culture collection at National Institute for Environmental Studies (NIES).</title>
        <authorList>
            <person name="Hirose Y."/>
            <person name="Shimura Y."/>
            <person name="Fujisawa T."/>
            <person name="Nakamura Y."/>
            <person name="Kawachi M."/>
        </authorList>
    </citation>
    <scope>NUCLEOTIDE SEQUENCE [LARGE SCALE GENOMIC DNA]</scope>
    <source>
        <strain evidence="1 2">NIES-806</strain>
    </source>
</reference>
<name>A0A1Z4V8P7_9CYAN</name>
<evidence type="ECO:0000313" key="2">
    <source>
        <dbReference type="Proteomes" id="UP000218702"/>
    </source>
</evidence>
<dbReference type="RefSeq" id="WP_096670179.1">
    <property type="nucleotide sequence ID" value="NZ_AP018316.1"/>
</dbReference>